<dbReference type="AlphaFoldDB" id="A0A919YCT1"/>
<feature type="domain" description="Peptidase C39-like" evidence="1">
    <location>
        <begin position="25"/>
        <end position="142"/>
    </location>
</feature>
<reference evidence="2 3" key="1">
    <citation type="submission" date="2021-03" db="EMBL/GenBank/DDBJ databases">
        <title>Antimicrobial resistance genes in bacteria isolated from Japanese honey, and their potential for conferring macrolide and lincosamide resistance in the American foulbrood pathogen Paenibacillus larvae.</title>
        <authorList>
            <person name="Okamoto M."/>
            <person name="Kumagai M."/>
            <person name="Kanamori H."/>
            <person name="Takamatsu D."/>
        </authorList>
    </citation>
    <scope>NUCLEOTIDE SEQUENCE [LARGE SCALE GENOMIC DNA]</scope>
    <source>
        <strain evidence="2 3">J34TS1</strain>
    </source>
</reference>
<gene>
    <name evidence="2" type="ORF">J34TS1_11900</name>
</gene>
<sequence>MGKLVYFSQKDKRWKDVMYSIRNDKKQTIGTSACGPTSAAMAISSLIGQTVLPTTAAAYALNNGYRTIDTGTSWDFFVSIAKNYGVACKQTDSLREIKKALSDGKIVIASMDKGNFTGDGHYILLVGISNKNGETWINVFDPNHSNTKYGTDGLIDQGIKNDGKVSAKEIVFVKQAKQYWIFSHQTKEDEDETGGRQ</sequence>
<organism evidence="2 3">
    <name type="scientific">Paenibacillus azoreducens</name>
    <dbReference type="NCBI Taxonomy" id="116718"/>
    <lineage>
        <taxon>Bacteria</taxon>
        <taxon>Bacillati</taxon>
        <taxon>Bacillota</taxon>
        <taxon>Bacilli</taxon>
        <taxon>Bacillales</taxon>
        <taxon>Paenibacillaceae</taxon>
        <taxon>Paenibacillus</taxon>
    </lineage>
</organism>
<name>A0A919YCT1_9BACL</name>
<dbReference type="RefSeq" id="WP_212977471.1">
    <property type="nucleotide sequence ID" value="NZ_AP025343.1"/>
</dbReference>
<protein>
    <recommendedName>
        <fullName evidence="1">Peptidase C39-like domain-containing protein</fullName>
    </recommendedName>
</protein>
<proteinExistence type="predicted"/>
<dbReference type="InterPro" id="IPR039564">
    <property type="entry name" value="Peptidase_C39-like"/>
</dbReference>
<dbReference type="EMBL" id="BORT01000004">
    <property type="protein sequence ID" value="GIO46425.1"/>
    <property type="molecule type" value="Genomic_DNA"/>
</dbReference>
<comment type="caution">
    <text evidence="2">The sequence shown here is derived from an EMBL/GenBank/DDBJ whole genome shotgun (WGS) entry which is preliminary data.</text>
</comment>
<dbReference type="Proteomes" id="UP000682811">
    <property type="component" value="Unassembled WGS sequence"/>
</dbReference>
<evidence type="ECO:0000313" key="3">
    <source>
        <dbReference type="Proteomes" id="UP000682811"/>
    </source>
</evidence>
<keyword evidence="3" id="KW-1185">Reference proteome</keyword>
<dbReference type="Pfam" id="PF13529">
    <property type="entry name" value="Peptidase_C39_2"/>
    <property type="match status" value="1"/>
</dbReference>
<accession>A0A919YCT1</accession>
<evidence type="ECO:0000259" key="1">
    <source>
        <dbReference type="Pfam" id="PF13529"/>
    </source>
</evidence>
<dbReference type="Gene3D" id="3.90.70.10">
    <property type="entry name" value="Cysteine proteinases"/>
    <property type="match status" value="1"/>
</dbReference>
<evidence type="ECO:0000313" key="2">
    <source>
        <dbReference type="EMBL" id="GIO46425.1"/>
    </source>
</evidence>